<evidence type="ECO:0000313" key="1">
    <source>
        <dbReference type="EMBL" id="KZP18552.1"/>
    </source>
</evidence>
<dbReference type="AlphaFoldDB" id="A0A166H706"/>
<dbReference type="Gene3D" id="3.80.10.10">
    <property type="entry name" value="Ribonuclease Inhibitor"/>
    <property type="match status" value="1"/>
</dbReference>
<protein>
    <recommendedName>
        <fullName evidence="3">F-box domain-containing protein</fullName>
    </recommendedName>
</protein>
<dbReference type="EMBL" id="KV417571">
    <property type="protein sequence ID" value="KZP18552.1"/>
    <property type="molecule type" value="Genomic_DNA"/>
</dbReference>
<dbReference type="SUPFAM" id="SSF52047">
    <property type="entry name" value="RNI-like"/>
    <property type="match status" value="1"/>
</dbReference>
<reference evidence="1 2" key="1">
    <citation type="journal article" date="2016" name="Mol. Biol. Evol.">
        <title>Comparative Genomics of Early-Diverging Mushroom-Forming Fungi Provides Insights into the Origins of Lignocellulose Decay Capabilities.</title>
        <authorList>
            <person name="Nagy L.G."/>
            <person name="Riley R."/>
            <person name="Tritt A."/>
            <person name="Adam C."/>
            <person name="Daum C."/>
            <person name="Floudas D."/>
            <person name="Sun H."/>
            <person name="Yadav J.S."/>
            <person name="Pangilinan J."/>
            <person name="Larsson K.H."/>
            <person name="Matsuura K."/>
            <person name="Barry K."/>
            <person name="Labutti K."/>
            <person name="Kuo R."/>
            <person name="Ohm R.A."/>
            <person name="Bhattacharya S.S."/>
            <person name="Shirouzu T."/>
            <person name="Yoshinaga Y."/>
            <person name="Martin F.M."/>
            <person name="Grigoriev I.V."/>
            <person name="Hibbett D.S."/>
        </authorList>
    </citation>
    <scope>NUCLEOTIDE SEQUENCE [LARGE SCALE GENOMIC DNA]</scope>
    <source>
        <strain evidence="1 2">CBS 109695</strain>
    </source>
</reference>
<evidence type="ECO:0008006" key="3">
    <source>
        <dbReference type="Google" id="ProtNLM"/>
    </source>
</evidence>
<gene>
    <name evidence="1" type="ORF">FIBSPDRAFT_589087</name>
</gene>
<dbReference type="InterPro" id="IPR032675">
    <property type="entry name" value="LRR_dom_sf"/>
</dbReference>
<dbReference type="OrthoDB" id="3543113at2759"/>
<keyword evidence="2" id="KW-1185">Reference proteome</keyword>
<accession>A0A166H706</accession>
<dbReference type="Proteomes" id="UP000076532">
    <property type="component" value="Unassembled WGS sequence"/>
</dbReference>
<sequence length="520" mass="58357">MHRSLQIAEILSEIFSCILKCNCPPGTLFNLALTCGAFKDPALALLWRNMPSLVPLIKCLPRGFWEERPLKRGYILHLLRIPTASECGRMEIYARLIRSLELGRSHTIGFARLHRDVLGALVAVREARSLLPNLLELTLYREEEHALEHASLDNATYLLIGATLTRFSLQLSSFVKDDDQAIDDKLLDTLREKSTLLRTLEITASSARASSSSLSLALSRLLCELHHVCTFSSPCATLTGTALVHLASLRGLRILKFKSPDDAVMQSTHLPPIPHRFPALREMTAWADQTITVIALIHWMQPAALEIMVLHINDTPLALHVKEIFAAMEEHFSTDALKRLYAFQDDFSNGDGDNIVDAHALRPLLSFHKLEYLWINACISFQMVDNALFWEMAQAWPHLRELDLGSTSCWGLPSQVTLDGLLAFCAHCPDLQILGLTFDASTDIPSLSQNISCNRQMEVLQVGHSRLGRHQVREVSGFLRHIYPNLQRCSFWDQGNGPGWQATREAWKMVAGILESSDNC</sequence>
<dbReference type="STRING" id="436010.A0A166H706"/>
<organism evidence="1 2">
    <name type="scientific">Athelia psychrophila</name>
    <dbReference type="NCBI Taxonomy" id="1759441"/>
    <lineage>
        <taxon>Eukaryota</taxon>
        <taxon>Fungi</taxon>
        <taxon>Dikarya</taxon>
        <taxon>Basidiomycota</taxon>
        <taxon>Agaricomycotina</taxon>
        <taxon>Agaricomycetes</taxon>
        <taxon>Agaricomycetidae</taxon>
        <taxon>Atheliales</taxon>
        <taxon>Atheliaceae</taxon>
        <taxon>Athelia</taxon>
    </lineage>
</organism>
<name>A0A166H706_9AGAM</name>
<evidence type="ECO:0000313" key="2">
    <source>
        <dbReference type="Proteomes" id="UP000076532"/>
    </source>
</evidence>
<proteinExistence type="predicted"/>